<dbReference type="InterPro" id="IPR050582">
    <property type="entry name" value="HAD-like_SerB"/>
</dbReference>
<dbReference type="Gene3D" id="3.40.50.1000">
    <property type="entry name" value="HAD superfamily/HAD-like"/>
    <property type="match status" value="1"/>
</dbReference>
<evidence type="ECO:0000256" key="2">
    <source>
        <dbReference type="ARBA" id="ARBA00022801"/>
    </source>
</evidence>
<dbReference type="InterPro" id="IPR023214">
    <property type="entry name" value="HAD_sf"/>
</dbReference>
<keyword evidence="2" id="KW-0378">Hydrolase</keyword>
<dbReference type="AlphaFoldDB" id="A0A940DEE4"/>
<evidence type="ECO:0000256" key="3">
    <source>
        <dbReference type="ARBA" id="ARBA00022842"/>
    </source>
</evidence>
<keyword evidence="4" id="KW-0472">Membrane</keyword>
<keyword evidence="1" id="KW-0479">Metal-binding</keyword>
<dbReference type="PANTHER" id="PTHR43344:SF13">
    <property type="entry name" value="PHOSPHATASE RV3661-RELATED"/>
    <property type="match status" value="1"/>
</dbReference>
<dbReference type="GO" id="GO:0016787">
    <property type="term" value="F:hydrolase activity"/>
    <property type="evidence" value="ECO:0007669"/>
    <property type="project" value="UniProtKB-KW"/>
</dbReference>
<keyword evidence="3" id="KW-0460">Magnesium</keyword>
<evidence type="ECO:0000256" key="1">
    <source>
        <dbReference type="ARBA" id="ARBA00022723"/>
    </source>
</evidence>
<accession>A0A940DEE4</accession>
<feature type="transmembrane region" description="Helical" evidence="4">
    <location>
        <begin position="37"/>
        <end position="59"/>
    </location>
</feature>
<reference evidence="5" key="1">
    <citation type="submission" date="2020-10" db="EMBL/GenBank/DDBJ databases">
        <authorList>
            <person name="Gilroy R."/>
        </authorList>
    </citation>
    <scope>NUCLEOTIDE SEQUENCE</scope>
    <source>
        <strain evidence="5">B1-16210</strain>
    </source>
</reference>
<dbReference type="EMBL" id="JADINE010000036">
    <property type="protein sequence ID" value="MBO8407382.1"/>
    <property type="molecule type" value="Genomic_DNA"/>
</dbReference>
<dbReference type="InterPro" id="IPR036412">
    <property type="entry name" value="HAD-like_sf"/>
</dbReference>
<proteinExistence type="predicted"/>
<organism evidence="5 6">
    <name type="scientific">Candidatus Enterousia excrementavium</name>
    <dbReference type="NCBI Taxonomy" id="2840789"/>
    <lineage>
        <taxon>Bacteria</taxon>
        <taxon>Pseudomonadati</taxon>
        <taxon>Pseudomonadota</taxon>
        <taxon>Alphaproteobacteria</taxon>
        <taxon>Candidatus Enterousia</taxon>
    </lineage>
</organism>
<dbReference type="SUPFAM" id="SSF56784">
    <property type="entry name" value="HAD-like"/>
    <property type="match status" value="1"/>
</dbReference>
<gene>
    <name evidence="5" type="ORF">IAC77_02885</name>
</gene>
<protein>
    <submittedName>
        <fullName evidence="5">HAD-IB family phosphatase</fullName>
    </submittedName>
</protein>
<dbReference type="Proteomes" id="UP000721442">
    <property type="component" value="Unassembled WGS sequence"/>
</dbReference>
<evidence type="ECO:0000313" key="6">
    <source>
        <dbReference type="Proteomes" id="UP000721442"/>
    </source>
</evidence>
<keyword evidence="4" id="KW-1133">Transmembrane helix</keyword>
<comment type="caution">
    <text evidence="5">The sequence shown here is derived from an EMBL/GenBank/DDBJ whole genome shotgun (WGS) entry which is preliminary data.</text>
</comment>
<name>A0A940DEE4_9PROT</name>
<dbReference type="NCBIfam" id="TIGR01488">
    <property type="entry name" value="HAD-SF-IB"/>
    <property type="match status" value="1"/>
</dbReference>
<dbReference type="Pfam" id="PF12710">
    <property type="entry name" value="HAD"/>
    <property type="match status" value="1"/>
</dbReference>
<reference evidence="5" key="2">
    <citation type="journal article" date="2021" name="PeerJ">
        <title>Extensive microbial diversity within the chicken gut microbiome revealed by metagenomics and culture.</title>
        <authorList>
            <person name="Gilroy R."/>
            <person name="Ravi A."/>
            <person name="Getino M."/>
            <person name="Pursley I."/>
            <person name="Horton D.L."/>
            <person name="Alikhan N.F."/>
            <person name="Baker D."/>
            <person name="Gharbi K."/>
            <person name="Hall N."/>
            <person name="Watson M."/>
            <person name="Adriaenssens E.M."/>
            <person name="Foster-Nyarko E."/>
            <person name="Jarju S."/>
            <person name="Secka A."/>
            <person name="Antonio M."/>
            <person name="Oren A."/>
            <person name="Chaudhuri R.R."/>
            <person name="La Ragione R."/>
            <person name="Hildebrand F."/>
            <person name="Pallen M.J."/>
        </authorList>
    </citation>
    <scope>NUCLEOTIDE SEQUENCE</scope>
    <source>
        <strain evidence="5">B1-16210</strain>
    </source>
</reference>
<sequence length="200" mass="23460">MLKKEDIVVFDFDGTLSGYDTSVQFGKYCFRHSVRPWLFLPLIGVAAIARMFNPGGIWWRQAMRRFLTTNMVNKFSRDFIRQHRRERFGWAADQVAKERADGRTVILISASPDYLLPHLVRDMKFDTVICSRMDVNKPWKYEFLCWGKNKVIAMDEWAKKNHIIPNVVRAYSDSKHDLPIMELASEQVWVDRNTGLRKSA</sequence>
<evidence type="ECO:0000256" key="4">
    <source>
        <dbReference type="SAM" id="Phobius"/>
    </source>
</evidence>
<dbReference type="PANTHER" id="PTHR43344">
    <property type="entry name" value="PHOSPHOSERINE PHOSPHATASE"/>
    <property type="match status" value="1"/>
</dbReference>
<dbReference type="Gene3D" id="1.20.1440.100">
    <property type="entry name" value="SG protein - dephosphorylation function"/>
    <property type="match status" value="1"/>
</dbReference>
<evidence type="ECO:0000313" key="5">
    <source>
        <dbReference type="EMBL" id="MBO8407382.1"/>
    </source>
</evidence>
<dbReference type="GO" id="GO:0046872">
    <property type="term" value="F:metal ion binding"/>
    <property type="evidence" value="ECO:0007669"/>
    <property type="project" value="UniProtKB-KW"/>
</dbReference>
<keyword evidence="4" id="KW-0812">Transmembrane</keyword>